<feature type="chain" id="PRO_5031360458" description="Methyltransferase FkbM domain-containing protein" evidence="1">
    <location>
        <begin position="20"/>
        <end position="313"/>
    </location>
</feature>
<sequence>MGLSRWASWCGSIVALVLAGIFVDPAHRVPPFFLGDLKKYDKGYQDFVLATQEALSSKRLFGTTVLHEVSGNEWLQGGLILDVGVFLGSSTRLLAKLLGNRTMVHGFDTFSGFPEGEWYLDDLKFPTSFQHSEYWVKGMISEHGLSFVNGMPSTMGHNITFHKGLVSDTLQPVLDAHPGTPVKFLHVDIDTYEGAKHTLEACRKRFVPGTIIAFDDFHVLNGEFKAFYEFQKEHSFQYTWNSWGNDIGYKNIISLKTFLCWMVGFNFINTRMFQVVMGIRWSTSFMDYIHMVFSFYNNAVSLHITDVGSLHDP</sequence>
<evidence type="ECO:0000256" key="1">
    <source>
        <dbReference type="SAM" id="SignalP"/>
    </source>
</evidence>
<dbReference type="InterPro" id="IPR029063">
    <property type="entry name" value="SAM-dependent_MTases_sf"/>
</dbReference>
<gene>
    <name evidence="2" type="ORF">AAND1436_LOCUS14671</name>
</gene>
<feature type="signal peptide" evidence="1">
    <location>
        <begin position="1"/>
        <end position="19"/>
    </location>
</feature>
<organism evidence="2">
    <name type="scientific">Alexandrium andersonii</name>
    <dbReference type="NCBI Taxonomy" id="327968"/>
    <lineage>
        <taxon>Eukaryota</taxon>
        <taxon>Sar</taxon>
        <taxon>Alveolata</taxon>
        <taxon>Dinophyceae</taxon>
        <taxon>Gonyaulacales</taxon>
        <taxon>Pyrocystaceae</taxon>
        <taxon>Alexandrium</taxon>
    </lineage>
</organism>
<dbReference type="Gene3D" id="3.40.50.150">
    <property type="entry name" value="Vaccinia Virus protein VP39"/>
    <property type="match status" value="1"/>
</dbReference>
<dbReference type="EMBL" id="HBGQ01029656">
    <property type="protein sequence ID" value="CAD9412008.1"/>
    <property type="molecule type" value="Transcribed_RNA"/>
</dbReference>
<keyword evidence="1" id="KW-0732">Signal</keyword>
<accession>A0A7S2C121</accession>
<dbReference type="PANTHER" id="PTHR40036:SF1">
    <property type="entry name" value="MACROCIN O-METHYLTRANSFERASE"/>
    <property type="match status" value="1"/>
</dbReference>
<dbReference type="SUPFAM" id="SSF53335">
    <property type="entry name" value="S-adenosyl-L-methionine-dependent methyltransferases"/>
    <property type="match status" value="1"/>
</dbReference>
<protein>
    <recommendedName>
        <fullName evidence="3">Methyltransferase FkbM domain-containing protein</fullName>
    </recommendedName>
</protein>
<dbReference type="AlphaFoldDB" id="A0A7S2C121"/>
<evidence type="ECO:0008006" key="3">
    <source>
        <dbReference type="Google" id="ProtNLM"/>
    </source>
</evidence>
<dbReference type="Pfam" id="PF13578">
    <property type="entry name" value="Methyltransf_24"/>
    <property type="match status" value="1"/>
</dbReference>
<dbReference type="InterPro" id="IPR008884">
    <property type="entry name" value="TylF_MeTrfase"/>
</dbReference>
<proteinExistence type="predicted"/>
<reference evidence="2" key="1">
    <citation type="submission" date="2021-01" db="EMBL/GenBank/DDBJ databases">
        <authorList>
            <person name="Corre E."/>
            <person name="Pelletier E."/>
            <person name="Niang G."/>
            <person name="Scheremetjew M."/>
            <person name="Finn R."/>
            <person name="Kale V."/>
            <person name="Holt S."/>
            <person name="Cochrane G."/>
            <person name="Meng A."/>
            <person name="Brown T."/>
            <person name="Cohen L."/>
        </authorList>
    </citation>
    <scope>NUCLEOTIDE SEQUENCE</scope>
    <source>
        <strain evidence="2">CCMP2222</strain>
    </source>
</reference>
<evidence type="ECO:0000313" key="2">
    <source>
        <dbReference type="EMBL" id="CAD9412008.1"/>
    </source>
</evidence>
<dbReference type="PANTHER" id="PTHR40036">
    <property type="entry name" value="MACROCIN O-METHYLTRANSFERASE"/>
    <property type="match status" value="1"/>
</dbReference>
<name>A0A7S2C121_9DINO</name>